<evidence type="ECO:0000313" key="12">
    <source>
        <dbReference type="Proteomes" id="UP000323594"/>
    </source>
</evidence>
<evidence type="ECO:0000256" key="1">
    <source>
        <dbReference type="ARBA" id="ARBA00022679"/>
    </source>
</evidence>
<feature type="binding site" evidence="5">
    <location>
        <position position="92"/>
    </location>
    <ligand>
        <name>AMP</name>
        <dbReference type="ChEBI" id="CHEBI:456215"/>
    </ligand>
</feature>
<sequence>MNFIFLGPPGAGKGTLATEISKRYQIPHISTGQIFREAIKNQTELGKQVKAVMDSGALVSDSLTIALVRERLSEPDIKEGFILDGFPRTIPQAEALEAITKIDHAVNFVISTDKILERLTGRRVCSSCGRNYHVLFAQPKVADCCDACGEKLIIREDDKKEAILKRLEAYDKQTKPLISFYEKKNVLANIDAEPQVDEVLQLFQKAFPR</sequence>
<dbReference type="GO" id="GO:0044209">
    <property type="term" value="P:AMP salvage"/>
    <property type="evidence" value="ECO:0007669"/>
    <property type="project" value="UniProtKB-UniRule"/>
</dbReference>
<evidence type="ECO:0000259" key="8">
    <source>
        <dbReference type="Pfam" id="PF05191"/>
    </source>
</evidence>
<evidence type="ECO:0000256" key="4">
    <source>
        <dbReference type="ARBA" id="ARBA00022777"/>
    </source>
</evidence>
<dbReference type="UniPathway" id="UPA00588">
    <property type="reaction ID" value="UER00649"/>
</dbReference>
<dbReference type="GO" id="GO:0004017">
    <property type="term" value="F:AMP kinase activity"/>
    <property type="evidence" value="ECO:0007669"/>
    <property type="project" value="UniProtKB-UniRule"/>
</dbReference>
<reference evidence="10 12" key="3">
    <citation type="submission" date="2019-08" db="EMBL/GenBank/DDBJ databases">
        <authorList>
            <person name="Kuhnert P."/>
        </authorList>
    </citation>
    <scope>NUCLEOTIDE SEQUENCE [LARGE SCALE GENOMIC DNA]</scope>
    <source>
        <strain evidence="10 12">B36.5</strain>
    </source>
</reference>
<dbReference type="Gene3D" id="3.40.50.300">
    <property type="entry name" value="P-loop containing nucleotide triphosphate hydrolases"/>
    <property type="match status" value="1"/>
</dbReference>
<dbReference type="PRINTS" id="PR00094">
    <property type="entry name" value="ADENYLTKNASE"/>
</dbReference>
<keyword evidence="5 7" id="KW-0067">ATP-binding</keyword>
<dbReference type="GeneID" id="57753397"/>
<dbReference type="Pfam" id="PF05191">
    <property type="entry name" value="ADK_lid"/>
    <property type="match status" value="1"/>
</dbReference>
<feature type="binding site" evidence="5">
    <location>
        <position position="128"/>
    </location>
    <ligand>
        <name>Zn(2+)</name>
        <dbReference type="ChEBI" id="CHEBI:29105"/>
        <note>structural</note>
    </ligand>
</feature>
<dbReference type="InterPro" id="IPR027417">
    <property type="entry name" value="P-loop_NTPase"/>
</dbReference>
<feature type="binding site" evidence="5">
    <location>
        <begin position="57"/>
        <end position="59"/>
    </location>
    <ligand>
        <name>AMP</name>
        <dbReference type="ChEBI" id="CHEBI:456215"/>
    </ligand>
</feature>
<evidence type="ECO:0000313" key="9">
    <source>
        <dbReference type="EMBL" id="CEM61893.1"/>
    </source>
</evidence>
<feature type="binding site" evidence="5">
    <location>
        <position position="122"/>
    </location>
    <ligand>
        <name>ATP</name>
        <dbReference type="ChEBI" id="CHEBI:30616"/>
    </ligand>
</feature>
<dbReference type="Proteomes" id="UP000323594">
    <property type="component" value="Chromosome"/>
</dbReference>
<feature type="binding site" evidence="5">
    <location>
        <position position="155"/>
    </location>
    <ligand>
        <name>AMP</name>
        <dbReference type="ChEBI" id="CHEBI:456215"/>
    </ligand>
</feature>
<dbReference type="FunFam" id="3.40.50.300:FF:000106">
    <property type="entry name" value="Adenylate kinase mitochondrial"/>
    <property type="match status" value="1"/>
</dbReference>
<evidence type="ECO:0000256" key="3">
    <source>
        <dbReference type="ARBA" id="ARBA00022741"/>
    </source>
</evidence>
<feature type="region of interest" description="LID" evidence="5">
    <location>
        <begin position="121"/>
        <end position="158"/>
    </location>
</feature>
<comment type="subunit">
    <text evidence="5 7">Monomer.</text>
</comment>
<dbReference type="InterPro" id="IPR000850">
    <property type="entry name" value="Adenylat/UMP-CMP_kin"/>
</dbReference>
<dbReference type="EMBL" id="CP042817">
    <property type="protein sequence ID" value="QEJ98376.1"/>
    <property type="molecule type" value="Genomic_DNA"/>
</dbReference>
<reference evidence="11" key="2">
    <citation type="submission" date="2015-01" db="EMBL/GenBank/DDBJ databases">
        <authorList>
            <person name="Manzoor Shahid"/>
            <person name="Zubair Saima"/>
        </authorList>
    </citation>
    <scope>NUCLEOTIDE SEQUENCE [LARGE SCALE GENOMIC DNA]</scope>
    <source>
        <strain evidence="11">V1</strain>
    </source>
</reference>
<dbReference type="NCBIfam" id="NF001381">
    <property type="entry name" value="PRK00279.1-3"/>
    <property type="match status" value="1"/>
</dbReference>
<dbReference type="EMBL" id="CDNC01000015">
    <property type="protein sequence ID" value="CEM61893.1"/>
    <property type="molecule type" value="Genomic_DNA"/>
</dbReference>
<dbReference type="PROSITE" id="PS00113">
    <property type="entry name" value="ADENYLATE_KINASE"/>
    <property type="match status" value="1"/>
</dbReference>
<feature type="binding site" evidence="5">
    <location>
        <position position="125"/>
    </location>
    <ligand>
        <name>Zn(2+)</name>
        <dbReference type="ChEBI" id="CHEBI:29105"/>
        <note>structural</note>
    </ligand>
</feature>
<dbReference type="EC" id="2.7.4.3" evidence="5 7"/>
<dbReference type="CDD" id="cd01428">
    <property type="entry name" value="ADK"/>
    <property type="match status" value="1"/>
</dbReference>
<evidence type="ECO:0000256" key="7">
    <source>
        <dbReference type="RuleBase" id="RU003331"/>
    </source>
</evidence>
<protein>
    <recommendedName>
        <fullName evidence="5 7">Adenylate kinase</fullName>
        <shortName evidence="5">AK</shortName>
        <ecNumber evidence="5 7">2.7.4.3</ecNumber>
    </recommendedName>
    <alternativeName>
        <fullName evidence="5">ATP-AMP transphosphorylase</fullName>
    </alternativeName>
    <alternativeName>
        <fullName evidence="5">ATP:AMP phosphotransferase</fullName>
    </alternativeName>
    <alternativeName>
        <fullName evidence="5">Adenylate monophosphate kinase</fullName>
    </alternativeName>
</protein>
<feature type="binding site" evidence="5">
    <location>
        <begin position="10"/>
        <end position="15"/>
    </location>
    <ligand>
        <name>ATP</name>
        <dbReference type="ChEBI" id="CHEBI:30616"/>
    </ligand>
</feature>
<comment type="caution">
    <text evidence="5">Lacks conserved residue(s) required for the propagation of feature annotation.</text>
</comment>
<keyword evidence="4 5" id="KW-0418">Kinase</keyword>
<dbReference type="Pfam" id="PF00406">
    <property type="entry name" value="ADK"/>
    <property type="match status" value="1"/>
</dbReference>
<dbReference type="SUPFAM" id="SSF52540">
    <property type="entry name" value="P-loop containing nucleoside triphosphate hydrolases"/>
    <property type="match status" value="1"/>
</dbReference>
<feature type="domain" description="Adenylate kinase active site lid" evidence="8">
    <location>
        <begin position="122"/>
        <end position="157"/>
    </location>
</feature>
<dbReference type="InterPro" id="IPR007862">
    <property type="entry name" value="Adenylate_kinase_lid-dom"/>
</dbReference>
<feature type="binding site" evidence="5">
    <location>
        <position position="36"/>
    </location>
    <ligand>
        <name>AMP</name>
        <dbReference type="ChEBI" id="CHEBI:456215"/>
    </ligand>
</feature>
<feature type="binding site" evidence="5">
    <location>
        <position position="148"/>
    </location>
    <ligand>
        <name>Zn(2+)</name>
        <dbReference type="ChEBI" id="CHEBI:29105"/>
        <note>structural</note>
    </ligand>
</feature>
<dbReference type="GO" id="GO:0008270">
    <property type="term" value="F:zinc ion binding"/>
    <property type="evidence" value="ECO:0007669"/>
    <property type="project" value="UniProtKB-UniRule"/>
</dbReference>
<dbReference type="PANTHER" id="PTHR23359">
    <property type="entry name" value="NUCLEOTIDE KINASE"/>
    <property type="match status" value="1"/>
</dbReference>
<evidence type="ECO:0000256" key="2">
    <source>
        <dbReference type="ARBA" id="ARBA00022727"/>
    </source>
</evidence>
<keyword evidence="5" id="KW-0963">Cytoplasm</keyword>
<feature type="binding site" evidence="5">
    <location>
        <position position="166"/>
    </location>
    <ligand>
        <name>AMP</name>
        <dbReference type="ChEBI" id="CHEBI:456215"/>
    </ligand>
</feature>
<comment type="catalytic activity">
    <reaction evidence="5 7">
        <text>AMP + ATP = 2 ADP</text>
        <dbReference type="Rhea" id="RHEA:12973"/>
        <dbReference type="ChEBI" id="CHEBI:30616"/>
        <dbReference type="ChEBI" id="CHEBI:456215"/>
        <dbReference type="ChEBI" id="CHEBI:456216"/>
        <dbReference type="EC" id="2.7.4.3"/>
    </reaction>
</comment>
<evidence type="ECO:0000256" key="5">
    <source>
        <dbReference type="HAMAP-Rule" id="MF_00235"/>
    </source>
</evidence>
<feature type="binding site" evidence="5">
    <location>
        <position position="194"/>
    </location>
    <ligand>
        <name>ATP</name>
        <dbReference type="ChEBI" id="CHEBI:30616"/>
    </ligand>
</feature>
<dbReference type="OrthoDB" id="9805030at2"/>
<dbReference type="AlphaFoldDB" id="A0A0B7GTS1"/>
<dbReference type="Proteomes" id="UP000042527">
    <property type="component" value="Unassembled WGS sequence"/>
</dbReference>
<comment type="domain">
    <text evidence="5">Consists of three domains, a large central CORE domain and two small peripheral domains, NMPbind and LID, which undergo movements during catalysis. The LID domain closes over the site of phosphoryl transfer upon ATP binding. Assembling and dissambling the active center during each catalytic cycle provides an effective means to prevent ATP hydrolysis. Some bacteria have evolved a zinc-coordinating structure that stabilizes the LID domain.</text>
</comment>
<comment type="pathway">
    <text evidence="5">Purine metabolism; AMP biosynthesis via salvage pathway; AMP from ADP: step 1/1.</text>
</comment>
<keyword evidence="2 5" id="KW-0545">Nucleotide biosynthesis</keyword>
<name>A0A0B7GTS1_TREPH</name>
<evidence type="ECO:0000256" key="6">
    <source>
        <dbReference type="RuleBase" id="RU003330"/>
    </source>
</evidence>
<feature type="binding site" evidence="5">
    <location>
        <position position="31"/>
    </location>
    <ligand>
        <name>AMP</name>
        <dbReference type="ChEBI" id="CHEBI:456215"/>
    </ligand>
</feature>
<organism evidence="9 11">
    <name type="scientific">Treponema phagedenis</name>
    <dbReference type="NCBI Taxonomy" id="162"/>
    <lineage>
        <taxon>Bacteria</taxon>
        <taxon>Pseudomonadati</taxon>
        <taxon>Spirochaetota</taxon>
        <taxon>Spirochaetia</taxon>
        <taxon>Spirochaetales</taxon>
        <taxon>Treponemataceae</taxon>
        <taxon>Treponema</taxon>
    </lineage>
</organism>
<dbReference type="HAMAP" id="MF_00235">
    <property type="entry name" value="Adenylate_kinase_Adk"/>
    <property type="match status" value="1"/>
</dbReference>
<keyword evidence="5" id="KW-0862">Zinc</keyword>
<dbReference type="NCBIfam" id="NF001380">
    <property type="entry name" value="PRK00279.1-2"/>
    <property type="match status" value="1"/>
</dbReference>
<comment type="function">
    <text evidence="5">Catalyzes the reversible transfer of the terminal phosphate group between ATP and AMP. Plays an important role in cellular energy homeostasis and in adenine nucleotide metabolism.</text>
</comment>
<dbReference type="NCBIfam" id="TIGR01351">
    <property type="entry name" value="adk"/>
    <property type="match status" value="1"/>
</dbReference>
<keyword evidence="1 5" id="KW-0808">Transferase</keyword>
<dbReference type="InterPro" id="IPR006259">
    <property type="entry name" value="Adenyl_kin_sub"/>
</dbReference>
<feature type="region of interest" description="NMP" evidence="5">
    <location>
        <begin position="30"/>
        <end position="59"/>
    </location>
</feature>
<feature type="binding site" evidence="5">
    <location>
        <begin position="85"/>
        <end position="88"/>
    </location>
    <ligand>
        <name>AMP</name>
        <dbReference type="ChEBI" id="CHEBI:456215"/>
    </ligand>
</feature>
<comment type="similarity">
    <text evidence="5 6">Belongs to the adenylate kinase family.</text>
</comment>
<accession>A0A0B7GTS1</accession>
<comment type="subcellular location">
    <subcellularLocation>
        <location evidence="5 7">Cytoplasm</location>
    </subcellularLocation>
</comment>
<evidence type="ECO:0000313" key="11">
    <source>
        <dbReference type="Proteomes" id="UP000042527"/>
    </source>
</evidence>
<keyword evidence="5" id="KW-0479">Metal-binding</keyword>
<gene>
    <name evidence="5 9" type="primary">adk</name>
    <name evidence="10" type="ORF">FUT82_10460</name>
    <name evidence="9" type="ORF">TPHV1_220017</name>
</gene>
<dbReference type="RefSeq" id="WP_024751891.1">
    <property type="nucleotide sequence ID" value="NZ_CDNC01000015.1"/>
</dbReference>
<keyword evidence="11" id="KW-1185">Reference proteome</keyword>
<feature type="binding site" evidence="5">
    <location>
        <position position="145"/>
    </location>
    <ligand>
        <name>Zn(2+)</name>
        <dbReference type="ChEBI" id="CHEBI:29105"/>
        <note>structural</note>
    </ligand>
</feature>
<dbReference type="InterPro" id="IPR033690">
    <property type="entry name" value="Adenylat_kinase_CS"/>
</dbReference>
<reference evidence="9" key="1">
    <citation type="submission" date="2015-01" db="EMBL/GenBank/DDBJ databases">
        <authorList>
            <person name="Xiang T."/>
            <person name="Song Y."/>
            <person name="Huang L."/>
            <person name="Wang B."/>
            <person name="Wu P."/>
        </authorList>
    </citation>
    <scope>NUCLEOTIDE SEQUENCE [LARGE SCALE GENOMIC DNA]</scope>
    <source>
        <strain evidence="9">V1</strain>
    </source>
</reference>
<dbReference type="GO" id="GO:0005524">
    <property type="term" value="F:ATP binding"/>
    <property type="evidence" value="ECO:0007669"/>
    <property type="project" value="UniProtKB-UniRule"/>
</dbReference>
<dbReference type="GO" id="GO:0005737">
    <property type="term" value="C:cytoplasm"/>
    <property type="evidence" value="ECO:0007669"/>
    <property type="project" value="UniProtKB-SubCell"/>
</dbReference>
<keyword evidence="3 5" id="KW-0547">Nucleotide-binding</keyword>
<evidence type="ECO:0000313" key="10">
    <source>
        <dbReference type="EMBL" id="QEJ98376.1"/>
    </source>
</evidence>
<proteinExistence type="inferred from homology"/>